<dbReference type="PANTHER" id="PTHR45436">
    <property type="entry name" value="SENSOR HISTIDINE KINASE YKOH"/>
    <property type="match status" value="1"/>
</dbReference>
<dbReference type="Pfam" id="PF02518">
    <property type="entry name" value="HATPase_c"/>
    <property type="match status" value="1"/>
</dbReference>
<keyword evidence="4" id="KW-0597">Phosphoprotein</keyword>
<keyword evidence="8 12" id="KW-1133">Transmembrane helix</keyword>
<reference evidence="15 16" key="1">
    <citation type="submission" date="2016-10" db="EMBL/GenBank/DDBJ databases">
        <authorList>
            <person name="de Groot N.N."/>
        </authorList>
    </citation>
    <scope>NUCLEOTIDE SEQUENCE [LARGE SCALE GENOMIC DNA]</scope>
    <source>
        <strain evidence="15 16">CGMCC 4.5681</strain>
    </source>
</reference>
<organism evidence="15 16">
    <name type="scientific">Nonomuraea maritima</name>
    <dbReference type="NCBI Taxonomy" id="683260"/>
    <lineage>
        <taxon>Bacteria</taxon>
        <taxon>Bacillati</taxon>
        <taxon>Actinomycetota</taxon>
        <taxon>Actinomycetes</taxon>
        <taxon>Streptosporangiales</taxon>
        <taxon>Streptosporangiaceae</taxon>
        <taxon>Nonomuraea</taxon>
    </lineage>
</organism>
<keyword evidence="9" id="KW-0902">Two-component regulatory system</keyword>
<evidence type="ECO:0000256" key="5">
    <source>
        <dbReference type="ARBA" id="ARBA00022679"/>
    </source>
</evidence>
<dbReference type="CDD" id="cd00075">
    <property type="entry name" value="HATPase"/>
    <property type="match status" value="1"/>
</dbReference>
<dbReference type="InterPro" id="IPR004358">
    <property type="entry name" value="Sig_transdc_His_kin-like_C"/>
</dbReference>
<dbReference type="SUPFAM" id="SSF158472">
    <property type="entry name" value="HAMP domain-like"/>
    <property type="match status" value="1"/>
</dbReference>
<dbReference type="InterPro" id="IPR003661">
    <property type="entry name" value="HisK_dim/P_dom"/>
</dbReference>
<keyword evidence="6 12" id="KW-0812">Transmembrane</keyword>
<dbReference type="InterPro" id="IPR003660">
    <property type="entry name" value="HAMP_dom"/>
</dbReference>
<keyword evidence="16" id="KW-1185">Reference proteome</keyword>
<feature type="transmembrane region" description="Helical" evidence="12">
    <location>
        <begin position="149"/>
        <end position="172"/>
    </location>
</feature>
<dbReference type="CDD" id="cd00082">
    <property type="entry name" value="HisKA"/>
    <property type="match status" value="1"/>
</dbReference>
<feature type="transmembrane region" description="Helical" evidence="12">
    <location>
        <begin position="12"/>
        <end position="34"/>
    </location>
</feature>
<keyword evidence="7 15" id="KW-0418">Kinase</keyword>
<dbReference type="InterPro" id="IPR050428">
    <property type="entry name" value="TCS_sensor_his_kinase"/>
</dbReference>
<evidence type="ECO:0000256" key="6">
    <source>
        <dbReference type="ARBA" id="ARBA00022692"/>
    </source>
</evidence>
<dbReference type="PROSITE" id="PS50109">
    <property type="entry name" value="HIS_KIN"/>
    <property type="match status" value="1"/>
</dbReference>
<comment type="subcellular location">
    <subcellularLocation>
        <location evidence="2">Cell membrane</location>
    </subcellularLocation>
</comment>
<dbReference type="PRINTS" id="PR00344">
    <property type="entry name" value="BCTRLSENSOR"/>
</dbReference>
<evidence type="ECO:0000256" key="8">
    <source>
        <dbReference type="ARBA" id="ARBA00022989"/>
    </source>
</evidence>
<protein>
    <recommendedName>
        <fullName evidence="3">histidine kinase</fullName>
        <ecNumber evidence="3">2.7.13.3</ecNumber>
    </recommendedName>
</protein>
<comment type="catalytic activity">
    <reaction evidence="1">
        <text>ATP + protein L-histidine = ADP + protein N-phospho-L-histidine.</text>
        <dbReference type="EC" id="2.7.13.3"/>
    </reaction>
</comment>
<dbReference type="SUPFAM" id="SSF47384">
    <property type="entry name" value="Homodimeric domain of signal transducing histidine kinase"/>
    <property type="match status" value="1"/>
</dbReference>
<proteinExistence type="predicted"/>
<evidence type="ECO:0000256" key="12">
    <source>
        <dbReference type="SAM" id="Phobius"/>
    </source>
</evidence>
<dbReference type="InterPro" id="IPR036890">
    <property type="entry name" value="HATPase_C_sf"/>
</dbReference>
<dbReference type="SMART" id="SM00304">
    <property type="entry name" value="HAMP"/>
    <property type="match status" value="1"/>
</dbReference>
<evidence type="ECO:0000256" key="11">
    <source>
        <dbReference type="SAM" id="Coils"/>
    </source>
</evidence>
<evidence type="ECO:0000256" key="10">
    <source>
        <dbReference type="ARBA" id="ARBA00023136"/>
    </source>
</evidence>
<dbReference type="STRING" id="683260.SAMN05421874_11274"/>
<dbReference type="EC" id="2.7.13.3" evidence="3"/>
<evidence type="ECO:0000256" key="1">
    <source>
        <dbReference type="ARBA" id="ARBA00000085"/>
    </source>
</evidence>
<feature type="domain" description="Histidine kinase" evidence="13">
    <location>
        <begin position="240"/>
        <end position="445"/>
    </location>
</feature>
<evidence type="ECO:0000256" key="2">
    <source>
        <dbReference type="ARBA" id="ARBA00004236"/>
    </source>
</evidence>
<evidence type="ECO:0000313" key="15">
    <source>
        <dbReference type="EMBL" id="SDK87136.1"/>
    </source>
</evidence>
<dbReference type="InterPro" id="IPR005467">
    <property type="entry name" value="His_kinase_dom"/>
</dbReference>
<evidence type="ECO:0000313" key="16">
    <source>
        <dbReference type="Proteomes" id="UP000198683"/>
    </source>
</evidence>
<evidence type="ECO:0000256" key="3">
    <source>
        <dbReference type="ARBA" id="ARBA00012438"/>
    </source>
</evidence>
<dbReference type="EMBL" id="FNFB01000012">
    <property type="protein sequence ID" value="SDK87136.1"/>
    <property type="molecule type" value="Genomic_DNA"/>
</dbReference>
<evidence type="ECO:0000256" key="9">
    <source>
        <dbReference type="ARBA" id="ARBA00023012"/>
    </source>
</evidence>
<keyword evidence="5" id="KW-0808">Transferase</keyword>
<dbReference type="RefSeq" id="WP_245740367.1">
    <property type="nucleotide sequence ID" value="NZ_FNFB01000012.1"/>
</dbReference>
<feature type="domain" description="HAMP" evidence="14">
    <location>
        <begin position="179"/>
        <end position="232"/>
    </location>
</feature>
<dbReference type="SMART" id="SM00388">
    <property type="entry name" value="HisKA"/>
    <property type="match status" value="1"/>
</dbReference>
<evidence type="ECO:0000256" key="7">
    <source>
        <dbReference type="ARBA" id="ARBA00022777"/>
    </source>
</evidence>
<dbReference type="Gene3D" id="3.30.565.10">
    <property type="entry name" value="Histidine kinase-like ATPase, C-terminal domain"/>
    <property type="match status" value="1"/>
</dbReference>
<dbReference type="InterPro" id="IPR003594">
    <property type="entry name" value="HATPase_dom"/>
</dbReference>
<dbReference type="InterPro" id="IPR036097">
    <property type="entry name" value="HisK_dim/P_sf"/>
</dbReference>
<feature type="coiled-coil region" evidence="11">
    <location>
        <begin position="210"/>
        <end position="237"/>
    </location>
</feature>
<dbReference type="Gene3D" id="1.10.287.130">
    <property type="match status" value="1"/>
</dbReference>
<sequence>MITRLGRSIRARLALFASVAMALLCLVACTLLLWSTHNTLVDIRTNEIIGSALRAVHLIKEHELPQTLDSEPYSIQVIDPEGRVVSATPDLRGAARLTALAPEAGGTSRIDTVCGVPRFHDKCQVTVTFRVYDQQGDWMVHAFGPVPPWYVSLAAVVLLTGVSAALVVLTWFGASRMVAKTLAPVDSITGRLAEITAGNVGMRVPVPENADEIRALAETANQTLARLQEAVEQQRRFVSDASHDLRSPVTAMRAELEEAMLAADETDWHETGNRLLNSLDRLQNIVTDLLTLARLDAGEPGRLAPVDLAELVRAETARPRSKKVVTSLEPGVVVTADRIRLARLLTNLLDNAERHAESRVIVSVRRIRQQAALEVVDDGAGIAPEHRELVFRRFTRLDASRSRDAGGTGLGLPIAREIAQAHGGTLTIEDSDKGARFVLSIPITD</sequence>
<keyword evidence="11" id="KW-0175">Coiled coil</keyword>
<name>A0A1G9FFM2_9ACTN</name>
<dbReference type="SMART" id="SM00387">
    <property type="entry name" value="HATPase_c"/>
    <property type="match status" value="1"/>
</dbReference>
<dbReference type="Pfam" id="PF00512">
    <property type="entry name" value="HisKA"/>
    <property type="match status" value="1"/>
</dbReference>
<dbReference type="Pfam" id="PF00672">
    <property type="entry name" value="HAMP"/>
    <property type="match status" value="1"/>
</dbReference>
<keyword evidence="10 12" id="KW-0472">Membrane</keyword>
<dbReference type="PROSITE" id="PS50885">
    <property type="entry name" value="HAMP"/>
    <property type="match status" value="1"/>
</dbReference>
<gene>
    <name evidence="15" type="ORF">SAMN05421874_11274</name>
</gene>
<dbReference type="GO" id="GO:0005886">
    <property type="term" value="C:plasma membrane"/>
    <property type="evidence" value="ECO:0007669"/>
    <property type="project" value="UniProtKB-SubCell"/>
</dbReference>
<evidence type="ECO:0000259" key="13">
    <source>
        <dbReference type="PROSITE" id="PS50109"/>
    </source>
</evidence>
<dbReference type="PANTHER" id="PTHR45436:SF5">
    <property type="entry name" value="SENSOR HISTIDINE KINASE TRCS"/>
    <property type="match status" value="1"/>
</dbReference>
<dbReference type="Proteomes" id="UP000198683">
    <property type="component" value="Unassembled WGS sequence"/>
</dbReference>
<dbReference type="GO" id="GO:0000155">
    <property type="term" value="F:phosphorelay sensor kinase activity"/>
    <property type="evidence" value="ECO:0007669"/>
    <property type="project" value="InterPro"/>
</dbReference>
<dbReference type="AlphaFoldDB" id="A0A1G9FFM2"/>
<evidence type="ECO:0000256" key="4">
    <source>
        <dbReference type="ARBA" id="ARBA00022553"/>
    </source>
</evidence>
<evidence type="ECO:0000259" key="14">
    <source>
        <dbReference type="PROSITE" id="PS50885"/>
    </source>
</evidence>
<dbReference type="SUPFAM" id="SSF55874">
    <property type="entry name" value="ATPase domain of HSP90 chaperone/DNA topoisomerase II/histidine kinase"/>
    <property type="match status" value="1"/>
</dbReference>
<accession>A0A1G9FFM2</accession>